<feature type="transmembrane region" description="Helical" evidence="7">
    <location>
        <begin position="189"/>
        <end position="210"/>
    </location>
</feature>
<feature type="transmembrane region" description="Helical" evidence="7">
    <location>
        <begin position="889"/>
        <end position="906"/>
    </location>
</feature>
<evidence type="ECO:0000256" key="2">
    <source>
        <dbReference type="ARBA" id="ARBA00008335"/>
    </source>
</evidence>
<feature type="transmembrane region" description="Helical" evidence="7">
    <location>
        <begin position="565"/>
        <end position="583"/>
    </location>
</feature>
<protein>
    <submittedName>
        <fullName evidence="8">Uncharacterized protein</fullName>
    </submittedName>
</protein>
<evidence type="ECO:0000256" key="4">
    <source>
        <dbReference type="ARBA" id="ARBA00022989"/>
    </source>
</evidence>
<keyword evidence="4 7" id="KW-1133">Transmembrane helix</keyword>
<feature type="transmembrane region" description="Helical" evidence="7">
    <location>
        <begin position="97"/>
        <end position="114"/>
    </location>
</feature>
<organism evidence="8">
    <name type="scientific">Cladocopium goreaui</name>
    <dbReference type="NCBI Taxonomy" id="2562237"/>
    <lineage>
        <taxon>Eukaryota</taxon>
        <taxon>Sar</taxon>
        <taxon>Alveolata</taxon>
        <taxon>Dinophyceae</taxon>
        <taxon>Suessiales</taxon>
        <taxon>Symbiodiniaceae</taxon>
        <taxon>Cladocopium</taxon>
    </lineage>
</organism>
<feature type="transmembrane region" description="Helical" evidence="7">
    <location>
        <begin position="350"/>
        <end position="368"/>
    </location>
</feature>
<gene>
    <name evidence="8" type="ORF">C1SCF055_LOCUS902</name>
</gene>
<evidence type="ECO:0000256" key="1">
    <source>
        <dbReference type="ARBA" id="ARBA00004141"/>
    </source>
</evidence>
<comment type="caution">
    <text evidence="8">The sequence shown here is derived from an EMBL/GenBank/DDBJ whole genome shotgun (WGS) entry which is preliminary data.</text>
</comment>
<feature type="transmembrane region" description="Helical" evidence="7">
    <location>
        <begin position="317"/>
        <end position="338"/>
    </location>
</feature>
<dbReference type="InterPro" id="IPR027469">
    <property type="entry name" value="Cation_efflux_TMD_sf"/>
</dbReference>
<keyword evidence="6" id="KW-0175">Coiled coil</keyword>
<reference evidence="8" key="1">
    <citation type="submission" date="2022-10" db="EMBL/GenBank/DDBJ databases">
        <authorList>
            <person name="Chen Y."/>
            <person name="Dougan E. K."/>
            <person name="Chan C."/>
            <person name="Rhodes N."/>
            <person name="Thang M."/>
        </authorList>
    </citation>
    <scope>NUCLEOTIDE SEQUENCE</scope>
</reference>
<feature type="coiled-coil region" evidence="6">
    <location>
        <begin position="792"/>
        <end position="819"/>
    </location>
</feature>
<comment type="similarity">
    <text evidence="2">Belongs to the major facilitator superfamily.</text>
</comment>
<dbReference type="InterPro" id="IPR039672">
    <property type="entry name" value="MFS_2"/>
</dbReference>
<evidence type="ECO:0000256" key="3">
    <source>
        <dbReference type="ARBA" id="ARBA00022692"/>
    </source>
</evidence>
<feature type="transmembrane region" description="Helical" evidence="7">
    <location>
        <begin position="595"/>
        <end position="615"/>
    </location>
</feature>
<name>A0A9P1BFG6_9DINO</name>
<proteinExistence type="inferred from homology"/>
<feature type="transmembrane region" description="Helical" evidence="7">
    <location>
        <begin position="844"/>
        <end position="869"/>
    </location>
</feature>
<dbReference type="PANTHER" id="PTHR11328:SF24">
    <property type="entry name" value="MAJOR FACILITATOR SUPERFAMILY (MFS) PROFILE DOMAIN-CONTAINING PROTEIN"/>
    <property type="match status" value="1"/>
</dbReference>
<keyword evidence="3 7" id="KW-0812">Transmembrane</keyword>
<dbReference type="EMBL" id="CAMXCT010000002">
    <property type="protein sequence ID" value="CAI3972312.1"/>
    <property type="molecule type" value="Genomic_DNA"/>
</dbReference>
<dbReference type="GO" id="GO:0008643">
    <property type="term" value="P:carbohydrate transport"/>
    <property type="evidence" value="ECO:0007669"/>
    <property type="project" value="InterPro"/>
</dbReference>
<dbReference type="Proteomes" id="UP001152797">
    <property type="component" value="Unassembled WGS sequence"/>
</dbReference>
<dbReference type="SUPFAM" id="SSF103473">
    <property type="entry name" value="MFS general substrate transporter"/>
    <property type="match status" value="1"/>
</dbReference>
<evidence type="ECO:0000256" key="7">
    <source>
        <dbReference type="SAM" id="Phobius"/>
    </source>
</evidence>
<feature type="transmembrane region" description="Helical" evidence="7">
    <location>
        <begin position="287"/>
        <end position="305"/>
    </location>
</feature>
<feature type="transmembrane region" description="Helical" evidence="7">
    <location>
        <begin position="758"/>
        <end position="780"/>
    </location>
</feature>
<dbReference type="OrthoDB" id="436625at2759"/>
<dbReference type="EMBL" id="CAMXCT030000002">
    <property type="protein sequence ID" value="CAL4759624.1"/>
    <property type="molecule type" value="Genomic_DNA"/>
</dbReference>
<evidence type="ECO:0000256" key="6">
    <source>
        <dbReference type="SAM" id="Coils"/>
    </source>
</evidence>
<feature type="transmembrane region" description="Helical" evidence="7">
    <location>
        <begin position="727"/>
        <end position="746"/>
    </location>
</feature>
<keyword evidence="10" id="KW-1185">Reference proteome</keyword>
<dbReference type="PANTHER" id="PTHR11328">
    <property type="entry name" value="MAJOR FACILITATOR SUPERFAMILY DOMAIN-CONTAINING PROTEIN"/>
    <property type="match status" value="1"/>
</dbReference>
<dbReference type="GO" id="GO:0015293">
    <property type="term" value="F:symporter activity"/>
    <property type="evidence" value="ECO:0007669"/>
    <property type="project" value="InterPro"/>
</dbReference>
<dbReference type="EMBL" id="CAMXCT020000002">
    <property type="protein sequence ID" value="CAL1125687.1"/>
    <property type="molecule type" value="Genomic_DNA"/>
</dbReference>
<sequence>MSLATSHPMGGSSGQLSCRTKAVLTAPTLGFFALRYVKLGYMKKFYTDDYPRASLSVLSTFLILSTLLDLIFDPTLAGWTDGLRSVFGRDWGRRKPFLFVASFLVTISYAMAFAPPASFSAKAQEDSEAWFAANGNTATAPVFNSVASAVWFGIFHIAVKVFSDAIFEIPHGALLVEVTHDGKERTSVWSWREIFLCFGILVGMVVPIIGENECSSSPETDCYSYLMISLAVGLIFTISTLFLCWDIKERPASNVPGPVEALVPSIVGCFSNFPYMILLISDLVEGFGANLPLLVLPYVVDWVVGPQAATDLVGSPGMLFAACVVVHMVVRLPVTFVWKWAAGRFGKYHTFLAFNIMYGVYMFAFLAVTKGQALLSIILCGLWGIAYGGHWLLLDLCSDVIDYDELVTGRRREGQFTMARDLVPKICEIPADALPFLLMSYFQYNPDLAEQPEEVQWIIRGSFSIVPGLAGLLGTVVLFWFTLRTNEQHEQIINGIIDHQAGLSVTDPLTGLLLPPIKPLSDGSVEYSGSIVGAQEIKILEHFFASEIAWACDSQNVGRLKIKPLIYLVISLLLVIPGVFLTIEGWPALSNGESSWAPVGIILLGFAFIGSVFSAERIRQGIKAHGCVQLKDLEVMKAIHQSRGRIPGGQKVAPEEAKLMSGAYCVCCCPRDLEEETWVVADAMRADHGQAVQEKQVRTRSGHRSIAFIEGVEVFVEKRRLAMERTMMNLSAWSQLLAHFCGFAAIEAGGALQHMEWFASGPTTAFIAVVINQVSIGILFRLMDLFRMYTVTNETDERVVMLNEEIKEAENDIVSLASSFLMVQVFRFGFTGHMPNVEGHEEPYVPMGITAMSLLFVVGCVGLLSSVLISCLPEVSSRAQWLLEKFQNILGMIFAWSTLWSVSMFVRETETFTKILHTSLYPNERHLVAALFLSMCSLAVIRVLDIIQDMGASSPRILQSMINVFSVLIGLGLMGRMFGIHQEVD</sequence>
<dbReference type="SUPFAM" id="SSF161111">
    <property type="entry name" value="Cation efflux protein transmembrane domain-like"/>
    <property type="match status" value="1"/>
</dbReference>
<accession>A0A9P1BFG6</accession>
<evidence type="ECO:0000256" key="5">
    <source>
        <dbReference type="ARBA" id="ARBA00023136"/>
    </source>
</evidence>
<feature type="transmembrane region" description="Helical" evidence="7">
    <location>
        <begin position="374"/>
        <end position="401"/>
    </location>
</feature>
<feature type="transmembrane region" description="Helical" evidence="7">
    <location>
        <begin position="57"/>
        <end position="76"/>
    </location>
</feature>
<feature type="transmembrane region" description="Helical" evidence="7">
    <location>
        <begin position="222"/>
        <end position="242"/>
    </location>
</feature>
<evidence type="ECO:0000313" key="9">
    <source>
        <dbReference type="EMBL" id="CAL4759624.1"/>
    </source>
</evidence>
<evidence type="ECO:0000313" key="8">
    <source>
        <dbReference type="EMBL" id="CAI3972312.1"/>
    </source>
</evidence>
<reference evidence="9 10" key="2">
    <citation type="submission" date="2024-05" db="EMBL/GenBank/DDBJ databases">
        <authorList>
            <person name="Chen Y."/>
            <person name="Shah S."/>
            <person name="Dougan E. K."/>
            <person name="Thang M."/>
            <person name="Chan C."/>
        </authorList>
    </citation>
    <scope>NUCLEOTIDE SEQUENCE [LARGE SCALE GENOMIC DNA]</scope>
</reference>
<feature type="transmembrane region" description="Helical" evidence="7">
    <location>
        <begin position="21"/>
        <end position="37"/>
    </location>
</feature>
<dbReference type="Pfam" id="PF13347">
    <property type="entry name" value="MFS_2"/>
    <property type="match status" value="1"/>
</dbReference>
<evidence type="ECO:0000313" key="10">
    <source>
        <dbReference type="Proteomes" id="UP001152797"/>
    </source>
</evidence>
<keyword evidence="5 7" id="KW-0472">Membrane</keyword>
<feature type="transmembrane region" description="Helical" evidence="7">
    <location>
        <begin position="957"/>
        <end position="978"/>
    </location>
</feature>
<comment type="subcellular location">
    <subcellularLocation>
        <location evidence="1">Membrane</location>
        <topology evidence="1">Multi-pass membrane protein</topology>
    </subcellularLocation>
</comment>
<feature type="transmembrane region" description="Helical" evidence="7">
    <location>
        <begin position="462"/>
        <end position="483"/>
    </location>
</feature>
<dbReference type="GO" id="GO:0005886">
    <property type="term" value="C:plasma membrane"/>
    <property type="evidence" value="ECO:0007669"/>
    <property type="project" value="TreeGrafter"/>
</dbReference>
<dbReference type="InterPro" id="IPR036259">
    <property type="entry name" value="MFS_trans_sf"/>
</dbReference>
<dbReference type="AlphaFoldDB" id="A0A9P1BFG6"/>
<feature type="transmembrane region" description="Helical" evidence="7">
    <location>
        <begin position="926"/>
        <end position="945"/>
    </location>
</feature>